<evidence type="ECO:0000313" key="9">
    <source>
        <dbReference type="Proteomes" id="UP001459277"/>
    </source>
</evidence>
<dbReference type="PANTHER" id="PTHR11177">
    <property type="entry name" value="CHITINASE"/>
    <property type="match status" value="1"/>
</dbReference>
<evidence type="ECO:0000313" key="8">
    <source>
        <dbReference type="EMBL" id="KAL0016504.1"/>
    </source>
</evidence>
<protein>
    <recommendedName>
        <fullName evidence="7">GH18 domain-containing protein</fullName>
    </recommendedName>
</protein>
<dbReference type="Pfam" id="PF00704">
    <property type="entry name" value="Glyco_hydro_18"/>
    <property type="match status" value="2"/>
</dbReference>
<evidence type="ECO:0000256" key="4">
    <source>
        <dbReference type="ARBA" id="ARBA00023180"/>
    </source>
</evidence>
<dbReference type="Proteomes" id="UP001459277">
    <property type="component" value="Unassembled WGS sequence"/>
</dbReference>
<dbReference type="PANTHER" id="PTHR11177:SF317">
    <property type="entry name" value="CHITINASE 12-RELATED"/>
    <property type="match status" value="1"/>
</dbReference>
<proteinExistence type="inferred from homology"/>
<dbReference type="Gene3D" id="3.10.50.10">
    <property type="match status" value="1"/>
</dbReference>
<comment type="caution">
    <text evidence="8">The sequence shown here is derived from an EMBL/GenBank/DDBJ whole genome shotgun (WGS) entry which is preliminary data.</text>
</comment>
<dbReference type="InterPro" id="IPR050314">
    <property type="entry name" value="Glycosyl_Hydrlase_18"/>
</dbReference>
<dbReference type="GO" id="GO:0005975">
    <property type="term" value="P:carbohydrate metabolic process"/>
    <property type="evidence" value="ECO:0007669"/>
    <property type="project" value="InterPro"/>
</dbReference>
<dbReference type="InterPro" id="IPR001579">
    <property type="entry name" value="Glyco_hydro_18_chit_AS"/>
</dbReference>
<reference evidence="8 9" key="1">
    <citation type="submission" date="2024-01" db="EMBL/GenBank/DDBJ databases">
        <title>A telomere-to-telomere, gap-free genome of sweet tea (Lithocarpus litseifolius).</title>
        <authorList>
            <person name="Zhou J."/>
        </authorList>
    </citation>
    <scope>NUCLEOTIDE SEQUENCE [LARGE SCALE GENOMIC DNA]</scope>
    <source>
        <strain evidence="8">Zhou-2022a</strain>
        <tissue evidence="8">Leaf</tissue>
    </source>
</reference>
<evidence type="ECO:0000259" key="7">
    <source>
        <dbReference type="PROSITE" id="PS51910"/>
    </source>
</evidence>
<dbReference type="SMART" id="SM00636">
    <property type="entry name" value="Glyco_18"/>
    <property type="match status" value="1"/>
</dbReference>
<sequence>MVSNKKTRAIFINSGIKIAQKFGFNGLDLDWEFPANKVDMSNLALLFNEWQKALVNEAKSSGKPHLLLTFAIYYASKFTVFGEPRSYPNNAIRKFMDWDPNINGIGAPTVGVGRRNGTMAYFEILEFNNKNSATVVYDTQFGSYYSYLGDSWIGYDDVDSVSLKIQFAQFQGLGGYFLWALGMDKDWIISREVKTYRTLYFRGKQV</sequence>
<keyword evidence="5 6" id="KW-0326">Glycosidase</keyword>
<gene>
    <name evidence="8" type="ORF">SO802_003573</name>
</gene>
<dbReference type="InterPro" id="IPR001223">
    <property type="entry name" value="Glyco_hydro18_cat"/>
</dbReference>
<dbReference type="GO" id="GO:0004568">
    <property type="term" value="F:chitinase activity"/>
    <property type="evidence" value="ECO:0007669"/>
    <property type="project" value="TreeGrafter"/>
</dbReference>
<comment type="similarity">
    <text evidence="1">Belongs to the glycosyl hydrolase 18 family. Chitinase class V subfamily.</text>
</comment>
<dbReference type="SUPFAM" id="SSF51445">
    <property type="entry name" value="(Trans)glycosidases"/>
    <property type="match status" value="1"/>
</dbReference>
<keyword evidence="2" id="KW-0732">Signal</keyword>
<dbReference type="GO" id="GO:0008061">
    <property type="term" value="F:chitin binding"/>
    <property type="evidence" value="ECO:0007669"/>
    <property type="project" value="InterPro"/>
</dbReference>
<dbReference type="FunFam" id="3.10.50.10:FF:000003">
    <property type="entry name" value="Class V chitinase CHIT5b"/>
    <property type="match status" value="1"/>
</dbReference>
<keyword evidence="4" id="KW-0325">Glycoprotein</keyword>
<keyword evidence="9" id="KW-1185">Reference proteome</keyword>
<evidence type="ECO:0000256" key="6">
    <source>
        <dbReference type="RuleBase" id="RU000489"/>
    </source>
</evidence>
<name>A0AAW2E284_9ROSI</name>
<evidence type="ECO:0000256" key="3">
    <source>
        <dbReference type="ARBA" id="ARBA00022801"/>
    </source>
</evidence>
<dbReference type="InterPro" id="IPR011583">
    <property type="entry name" value="Chitinase_II/V-like_cat"/>
</dbReference>
<dbReference type="AlphaFoldDB" id="A0AAW2E284"/>
<dbReference type="Gene3D" id="3.20.20.80">
    <property type="entry name" value="Glycosidases"/>
    <property type="match status" value="2"/>
</dbReference>
<organism evidence="8 9">
    <name type="scientific">Lithocarpus litseifolius</name>
    <dbReference type="NCBI Taxonomy" id="425828"/>
    <lineage>
        <taxon>Eukaryota</taxon>
        <taxon>Viridiplantae</taxon>
        <taxon>Streptophyta</taxon>
        <taxon>Embryophyta</taxon>
        <taxon>Tracheophyta</taxon>
        <taxon>Spermatophyta</taxon>
        <taxon>Magnoliopsida</taxon>
        <taxon>eudicotyledons</taxon>
        <taxon>Gunneridae</taxon>
        <taxon>Pentapetalae</taxon>
        <taxon>rosids</taxon>
        <taxon>fabids</taxon>
        <taxon>Fagales</taxon>
        <taxon>Fagaceae</taxon>
        <taxon>Lithocarpus</taxon>
    </lineage>
</organism>
<accession>A0AAW2E284</accession>
<dbReference type="PROSITE" id="PS01095">
    <property type="entry name" value="GH18_1"/>
    <property type="match status" value="1"/>
</dbReference>
<evidence type="ECO:0000256" key="5">
    <source>
        <dbReference type="ARBA" id="ARBA00023295"/>
    </source>
</evidence>
<evidence type="ECO:0000256" key="1">
    <source>
        <dbReference type="ARBA" id="ARBA00008682"/>
    </source>
</evidence>
<dbReference type="EMBL" id="JAZDWU010000001">
    <property type="protein sequence ID" value="KAL0016504.1"/>
    <property type="molecule type" value="Genomic_DNA"/>
</dbReference>
<dbReference type="GO" id="GO:0006032">
    <property type="term" value="P:chitin catabolic process"/>
    <property type="evidence" value="ECO:0007669"/>
    <property type="project" value="TreeGrafter"/>
</dbReference>
<dbReference type="PROSITE" id="PS51910">
    <property type="entry name" value="GH18_2"/>
    <property type="match status" value="1"/>
</dbReference>
<dbReference type="InterPro" id="IPR017853">
    <property type="entry name" value="GH"/>
</dbReference>
<dbReference type="GO" id="GO:0005576">
    <property type="term" value="C:extracellular region"/>
    <property type="evidence" value="ECO:0007669"/>
    <property type="project" value="TreeGrafter"/>
</dbReference>
<keyword evidence="3 6" id="KW-0378">Hydrolase</keyword>
<feature type="domain" description="GH18" evidence="7">
    <location>
        <begin position="1"/>
        <end position="200"/>
    </location>
</feature>
<dbReference type="InterPro" id="IPR029070">
    <property type="entry name" value="Chitinase_insertion_sf"/>
</dbReference>
<evidence type="ECO:0000256" key="2">
    <source>
        <dbReference type="ARBA" id="ARBA00022729"/>
    </source>
</evidence>